<organism evidence="4 5">
    <name type="scientific">Trypanosoma equiperdum</name>
    <dbReference type="NCBI Taxonomy" id="5694"/>
    <lineage>
        <taxon>Eukaryota</taxon>
        <taxon>Discoba</taxon>
        <taxon>Euglenozoa</taxon>
        <taxon>Kinetoplastea</taxon>
        <taxon>Metakinetoplastina</taxon>
        <taxon>Trypanosomatida</taxon>
        <taxon>Trypanosomatidae</taxon>
        <taxon>Trypanosoma</taxon>
    </lineage>
</organism>
<dbReference type="Proteomes" id="UP000195570">
    <property type="component" value="Unassembled WGS sequence"/>
</dbReference>
<dbReference type="SMART" id="SM00343">
    <property type="entry name" value="ZnF_C2HC"/>
    <property type="match status" value="3"/>
</dbReference>
<feature type="domain" description="CCHC-type" evidence="3">
    <location>
        <begin position="791"/>
        <end position="806"/>
    </location>
</feature>
<dbReference type="AlphaFoldDB" id="A0A1G4IEU0"/>
<evidence type="ECO:0000313" key="4">
    <source>
        <dbReference type="EMBL" id="SCU70887.1"/>
    </source>
</evidence>
<keyword evidence="1" id="KW-0479">Metal-binding</keyword>
<name>A0A1G4IEU0_TRYEQ</name>
<evidence type="ECO:0000313" key="5">
    <source>
        <dbReference type="Proteomes" id="UP000195570"/>
    </source>
</evidence>
<dbReference type="GO" id="GO:0003676">
    <property type="term" value="F:nucleic acid binding"/>
    <property type="evidence" value="ECO:0007669"/>
    <property type="project" value="InterPro"/>
</dbReference>
<dbReference type="InterPro" id="IPR001878">
    <property type="entry name" value="Znf_CCHC"/>
</dbReference>
<dbReference type="VEuPathDB" id="TriTrypDB:TEOVI_000246200"/>
<dbReference type="GeneID" id="92376402"/>
<dbReference type="RefSeq" id="XP_067081640.1">
    <property type="nucleotide sequence ID" value="XM_067225539.1"/>
</dbReference>
<dbReference type="EMBL" id="CZPT02001529">
    <property type="protein sequence ID" value="SCU70887.1"/>
    <property type="molecule type" value="Genomic_DNA"/>
</dbReference>
<keyword evidence="1" id="KW-0863">Zinc-finger</keyword>
<comment type="caution">
    <text evidence="4">The sequence shown here is derived from an EMBL/GenBank/DDBJ whole genome shotgun (WGS) entry which is preliminary data.</text>
</comment>
<dbReference type="GO" id="GO:0008270">
    <property type="term" value="F:zinc ion binding"/>
    <property type="evidence" value="ECO:0007669"/>
    <property type="project" value="UniProtKB-KW"/>
</dbReference>
<keyword evidence="1" id="KW-0862">Zinc</keyword>
<evidence type="ECO:0000256" key="2">
    <source>
        <dbReference type="SAM" id="MobiDB-lite"/>
    </source>
</evidence>
<keyword evidence="5" id="KW-1185">Reference proteome</keyword>
<proteinExistence type="predicted"/>
<protein>
    <recommendedName>
        <fullName evidence="3">CCHC-type domain-containing protein</fullName>
    </recommendedName>
</protein>
<dbReference type="PROSITE" id="PS50158">
    <property type="entry name" value="ZF_CCHC"/>
    <property type="match status" value="1"/>
</dbReference>
<gene>
    <name evidence="4" type="ORF">TEOVI_000246200</name>
</gene>
<accession>A0A1G4IEU0</accession>
<feature type="region of interest" description="Disordered" evidence="2">
    <location>
        <begin position="832"/>
        <end position="865"/>
    </location>
</feature>
<evidence type="ECO:0000256" key="1">
    <source>
        <dbReference type="PROSITE-ProRule" id="PRU00047"/>
    </source>
</evidence>
<sequence>MSQRVPRPLRLLNQSTLPVGPHGVVKSRTSPLVAAYKPCGLPYFAKSQLSGCNIPDNGSNGSVSDYGGSASRLFSASPQSLPPVSPADVSDSLLTRLTDLLSPGCGRPRIALPLIHPALTRYASADQLNSITAQRKGTTLVACCPQEFMFLRNCHRLNLVRYVYRVLCRLPPCVSVRVRQSIQQVEVLKEASGRVFKNPYVRQFAEERNSGEFGGNESGILLGGFLPPCAQPQPLLSGGFYSIKDASLLRHGTVTGYLSAVHMPSDMHCAIEQQERLKKLFLVPPTAQLSSGPIMTSQLQEERNCNVCRRMSLQGGDVLEAHPWLSDDCRLRVSLDVRATCPGRPVSQLGEDKGRTVSRLIGKPFRLDFRLVKLNETCELGLYEVSTNDMSDEEIKAVFAAANLYVVNDYVNDRSLAEAMTNVTQELHCVPPSKLANLPLAVQHSLRKGSPEELVAGPLLLHSLPEHSMDEPTQTGTEVATQLQNHESRGLYGYRHRLLLEALARVDGGSYTRVVQLVFGSGLECAAVHFPDSAHEPTVDGVQHLLQRMEGDELTEAHRRSVADRLLYTSYGTSSDCETYSTLLLPQHGKEKEGNVLNKGMGAILPGKHELVTAWSSGRLTGFRSEEVSELVCVYCGASGHVWSVCPQGPPLFPGTAKSDDSSCEKVNNNNLMSLTAASLSNESAVITTLDEVVDAIAAGNDSPHGDAGIVSIPNVAPTQEFNPHAWRRNEQRPKLHRSRARCAYCSGKHHISQCPKLPGGDSVDGEVPCDDQTVRIDREQIRGNAESLFCIKCGEYGHLYTKCTRIPEGLHTAVNCPICLLSLRKVHHSPSQCPRRVTAPQDYSSSGLPMRLLRNGSDGERHKKMSGYVKKRGGKGSAVLLSDSFLSQKGR</sequence>
<reference evidence="4" key="1">
    <citation type="submission" date="2016-09" db="EMBL/GenBank/DDBJ databases">
        <authorList>
            <person name="Hebert L."/>
            <person name="Moumen B."/>
        </authorList>
    </citation>
    <scope>NUCLEOTIDE SEQUENCE [LARGE SCALE GENOMIC DNA]</scope>
    <source>
        <strain evidence="4">OVI</strain>
    </source>
</reference>
<evidence type="ECO:0000259" key="3">
    <source>
        <dbReference type="PROSITE" id="PS50158"/>
    </source>
</evidence>